<feature type="chain" id="PRO_5012977970" evidence="1">
    <location>
        <begin position="17"/>
        <end position="45"/>
    </location>
</feature>
<dbReference type="Proteomes" id="UP000187203">
    <property type="component" value="Unassembled WGS sequence"/>
</dbReference>
<keyword evidence="3" id="KW-1185">Reference proteome</keyword>
<evidence type="ECO:0000256" key="1">
    <source>
        <dbReference type="SAM" id="SignalP"/>
    </source>
</evidence>
<sequence length="45" mass="5187">MVVVVLFFIDYALNIAEFLDVARNSDWAFLIEPVSNGNLRKMRKA</sequence>
<evidence type="ECO:0000313" key="2">
    <source>
        <dbReference type="EMBL" id="OMP04042.1"/>
    </source>
</evidence>
<evidence type="ECO:0000313" key="3">
    <source>
        <dbReference type="Proteomes" id="UP000187203"/>
    </source>
</evidence>
<keyword evidence="1" id="KW-0732">Signal</keyword>
<accession>A0A1R3KAC6</accession>
<reference evidence="3" key="1">
    <citation type="submission" date="2013-09" db="EMBL/GenBank/DDBJ databases">
        <title>Corchorus olitorius genome sequencing.</title>
        <authorList>
            <person name="Alam M."/>
            <person name="Haque M.S."/>
            <person name="Islam M.S."/>
            <person name="Emdad E.M."/>
            <person name="Islam M.M."/>
            <person name="Ahmed B."/>
            <person name="Halim A."/>
            <person name="Hossen Q.M.M."/>
            <person name="Hossain M.Z."/>
            <person name="Ahmed R."/>
            <person name="Khan M.M."/>
            <person name="Islam R."/>
            <person name="Rashid M.M."/>
            <person name="Khan S.A."/>
            <person name="Rahman M.S."/>
            <person name="Alam M."/>
            <person name="Yahiya A.S."/>
            <person name="Khan M.S."/>
            <person name="Azam M.S."/>
            <person name="Haque T."/>
            <person name="Lashkar M.Z.H."/>
            <person name="Akhand A.I."/>
            <person name="Morshed G."/>
            <person name="Roy S."/>
            <person name="Uddin K.S."/>
            <person name="Rabeya T."/>
            <person name="Hossain A.S."/>
            <person name="Chowdhury A."/>
            <person name="Snigdha A.R."/>
            <person name="Mortoza M.S."/>
            <person name="Matin S.A."/>
            <person name="Hoque S.M.E."/>
            <person name="Islam M.K."/>
            <person name="Roy D.K."/>
            <person name="Haider R."/>
            <person name="Moosa M.M."/>
            <person name="Elias S.M."/>
            <person name="Hasan A.M."/>
            <person name="Jahan S."/>
            <person name="Shafiuddin M."/>
            <person name="Mahmood N."/>
            <person name="Shommy N.S."/>
        </authorList>
    </citation>
    <scope>NUCLEOTIDE SEQUENCE [LARGE SCALE GENOMIC DNA]</scope>
    <source>
        <strain evidence="3">cv. O-4</strain>
    </source>
</reference>
<protein>
    <submittedName>
        <fullName evidence="2">Uncharacterized protein</fullName>
    </submittedName>
</protein>
<dbReference type="AlphaFoldDB" id="A0A1R3KAC6"/>
<comment type="caution">
    <text evidence="2">The sequence shown here is derived from an EMBL/GenBank/DDBJ whole genome shotgun (WGS) entry which is preliminary data.</text>
</comment>
<organism evidence="2 3">
    <name type="scientific">Corchorus olitorius</name>
    <dbReference type="NCBI Taxonomy" id="93759"/>
    <lineage>
        <taxon>Eukaryota</taxon>
        <taxon>Viridiplantae</taxon>
        <taxon>Streptophyta</taxon>
        <taxon>Embryophyta</taxon>
        <taxon>Tracheophyta</taxon>
        <taxon>Spermatophyta</taxon>
        <taxon>Magnoliopsida</taxon>
        <taxon>eudicotyledons</taxon>
        <taxon>Gunneridae</taxon>
        <taxon>Pentapetalae</taxon>
        <taxon>rosids</taxon>
        <taxon>malvids</taxon>
        <taxon>Malvales</taxon>
        <taxon>Malvaceae</taxon>
        <taxon>Grewioideae</taxon>
        <taxon>Apeibeae</taxon>
        <taxon>Corchorus</taxon>
    </lineage>
</organism>
<feature type="signal peptide" evidence="1">
    <location>
        <begin position="1"/>
        <end position="16"/>
    </location>
</feature>
<gene>
    <name evidence="2" type="ORF">COLO4_09999</name>
</gene>
<proteinExistence type="predicted"/>
<dbReference type="EMBL" id="AWUE01014327">
    <property type="protein sequence ID" value="OMP04042.1"/>
    <property type="molecule type" value="Genomic_DNA"/>
</dbReference>
<name>A0A1R3KAC6_9ROSI</name>